<dbReference type="Gene3D" id="2.40.10.170">
    <property type="match status" value="1"/>
</dbReference>
<dbReference type="SMART" id="SM01058">
    <property type="entry name" value="CarD_TRCF"/>
    <property type="match status" value="1"/>
</dbReference>
<dbReference type="Gene3D" id="1.20.58.1290">
    <property type="entry name" value="CarD-like, C-terminal domain"/>
    <property type="match status" value="1"/>
</dbReference>
<accession>A0A0W8E264</accession>
<dbReference type="InterPro" id="IPR036101">
    <property type="entry name" value="CarD-like/TRCF_RID_sf"/>
</dbReference>
<dbReference type="InterPro" id="IPR052531">
    <property type="entry name" value="CarD-like_regulator"/>
</dbReference>
<feature type="domain" description="CarD-like/TRCF RNAP-interacting" evidence="1">
    <location>
        <begin position="1"/>
        <end position="114"/>
    </location>
</feature>
<comment type="caution">
    <text evidence="2">The sequence shown here is derived from an EMBL/GenBank/DDBJ whole genome shotgun (WGS) entry which is preliminary data.</text>
</comment>
<dbReference type="Pfam" id="PF02559">
    <property type="entry name" value="CarD_TRCF_RID"/>
    <property type="match status" value="1"/>
</dbReference>
<dbReference type="GO" id="GO:0009303">
    <property type="term" value="P:rRNA transcription"/>
    <property type="evidence" value="ECO:0007669"/>
    <property type="project" value="TreeGrafter"/>
</dbReference>
<dbReference type="EMBL" id="LNQE01001909">
    <property type="protein sequence ID" value="KUG02767.1"/>
    <property type="molecule type" value="Genomic_DNA"/>
</dbReference>
<evidence type="ECO:0000313" key="2">
    <source>
        <dbReference type="EMBL" id="KUG02767.1"/>
    </source>
</evidence>
<evidence type="ECO:0000259" key="1">
    <source>
        <dbReference type="SMART" id="SM01058"/>
    </source>
</evidence>
<reference evidence="2" key="1">
    <citation type="journal article" date="2015" name="Proc. Natl. Acad. Sci. U.S.A.">
        <title>Networks of energetic and metabolic interactions define dynamics in microbial communities.</title>
        <authorList>
            <person name="Embree M."/>
            <person name="Liu J.K."/>
            <person name="Al-Bassam M.M."/>
            <person name="Zengler K."/>
        </authorList>
    </citation>
    <scope>NUCLEOTIDE SEQUENCE</scope>
</reference>
<sequence length="170" mass="19652">MFKVNDYIVYGLTGVCQITDIEKDKDINGNEIDYYVLRPVYNNINNMIIKLPMNNPKLSIRAILTKDEALSLITTMPEQETIWTDDDRQRNANFKTALRSGKNEEWIKIINTLYLEREARSVDGRKLNKTDEEILSIAENHLNQELAIALNISPDEVVSYILEHIPDNKV</sequence>
<protein>
    <submittedName>
        <fullName evidence="2">Putative transcriptional regulator</fullName>
    </submittedName>
</protein>
<dbReference type="PANTHER" id="PTHR38447">
    <property type="entry name" value="TRANSCRIPTION FACTOR YDEB-RELATED"/>
    <property type="match status" value="1"/>
</dbReference>
<dbReference type="InterPro" id="IPR042215">
    <property type="entry name" value="CarD-like_C"/>
</dbReference>
<organism evidence="2">
    <name type="scientific">hydrocarbon metagenome</name>
    <dbReference type="NCBI Taxonomy" id="938273"/>
    <lineage>
        <taxon>unclassified sequences</taxon>
        <taxon>metagenomes</taxon>
        <taxon>ecological metagenomes</taxon>
    </lineage>
</organism>
<gene>
    <name evidence="2" type="ORF">ASZ90_019843</name>
</gene>
<dbReference type="PANTHER" id="PTHR38447:SF1">
    <property type="entry name" value="RNA POLYMERASE-BINDING TRANSCRIPTION FACTOR CARD"/>
    <property type="match status" value="1"/>
</dbReference>
<dbReference type="InterPro" id="IPR003711">
    <property type="entry name" value="CarD-like/TRCF_RID"/>
</dbReference>
<dbReference type="SUPFAM" id="SSF141259">
    <property type="entry name" value="CarD-like"/>
    <property type="match status" value="1"/>
</dbReference>
<dbReference type="AlphaFoldDB" id="A0A0W8E264"/>
<name>A0A0W8E264_9ZZZZ</name>
<proteinExistence type="predicted"/>